<protein>
    <recommendedName>
        <fullName evidence="4">DUF1453 domain-containing protein</fullName>
    </recommendedName>
</protein>
<evidence type="ECO:0000313" key="3">
    <source>
        <dbReference type="Proteomes" id="UP001597233"/>
    </source>
</evidence>
<dbReference type="Proteomes" id="UP001597233">
    <property type="component" value="Unassembled WGS sequence"/>
</dbReference>
<keyword evidence="1" id="KW-0812">Transmembrane</keyword>
<evidence type="ECO:0000313" key="2">
    <source>
        <dbReference type="EMBL" id="MFD1887778.1"/>
    </source>
</evidence>
<keyword evidence="1" id="KW-1133">Transmembrane helix</keyword>
<comment type="caution">
    <text evidence="2">The sequence shown here is derived from an EMBL/GenBank/DDBJ whole genome shotgun (WGS) entry which is preliminary data.</text>
</comment>
<reference evidence="3" key="1">
    <citation type="journal article" date="2019" name="Int. J. Syst. Evol. Microbiol.">
        <title>The Global Catalogue of Microorganisms (GCM) 10K type strain sequencing project: providing services to taxonomists for standard genome sequencing and annotation.</title>
        <authorList>
            <consortium name="The Broad Institute Genomics Platform"/>
            <consortium name="The Broad Institute Genome Sequencing Center for Infectious Disease"/>
            <person name="Wu L."/>
            <person name="Ma J."/>
        </authorList>
    </citation>
    <scope>NUCLEOTIDE SEQUENCE [LARGE SCALE GENOMIC DNA]</scope>
    <source>
        <strain evidence="3">CCUG 54950</strain>
    </source>
</reference>
<evidence type="ECO:0000256" key="1">
    <source>
        <dbReference type="SAM" id="Phobius"/>
    </source>
</evidence>
<proteinExistence type="predicted"/>
<keyword evidence="3" id="KW-1185">Reference proteome</keyword>
<gene>
    <name evidence="2" type="ORF">ACFSC9_20065</name>
</gene>
<accession>A0ABW4RQQ8</accession>
<feature type="transmembrane region" description="Helical" evidence="1">
    <location>
        <begin position="125"/>
        <end position="146"/>
    </location>
</feature>
<feature type="transmembrane region" description="Helical" evidence="1">
    <location>
        <begin position="97"/>
        <end position="119"/>
    </location>
</feature>
<sequence>MFTHNINLFVIALIVIWIVSRQLRPRKIKKISLFLLPAIALYEASQNLPQTSLPMYQIIEFLFMAGVAMLGGIVQAKYTRVFWSGDQLYMQGNKTTLCAWILLIAVRYGINFAFHALFAPPGSQLTVIWILWVGVAIMFGTRNVLLYRKWPEMREMVRGQRQV</sequence>
<name>A0ABW4RQQ8_9BACL</name>
<dbReference type="EMBL" id="JBHUEH010000032">
    <property type="protein sequence ID" value="MFD1887778.1"/>
    <property type="molecule type" value="Genomic_DNA"/>
</dbReference>
<feature type="transmembrane region" description="Helical" evidence="1">
    <location>
        <begin position="6"/>
        <end position="24"/>
    </location>
</feature>
<dbReference type="RefSeq" id="WP_347323934.1">
    <property type="nucleotide sequence ID" value="NZ_JBCGUH010000002.1"/>
</dbReference>
<evidence type="ECO:0008006" key="4">
    <source>
        <dbReference type="Google" id="ProtNLM"/>
    </source>
</evidence>
<keyword evidence="1" id="KW-0472">Membrane</keyword>
<feature type="transmembrane region" description="Helical" evidence="1">
    <location>
        <begin position="55"/>
        <end position="76"/>
    </location>
</feature>
<organism evidence="2 3">
    <name type="scientific">Paenibacillus wenxiniae</name>
    <dbReference type="NCBI Taxonomy" id="1636843"/>
    <lineage>
        <taxon>Bacteria</taxon>
        <taxon>Bacillati</taxon>
        <taxon>Bacillota</taxon>
        <taxon>Bacilli</taxon>
        <taxon>Bacillales</taxon>
        <taxon>Paenibacillaceae</taxon>
        <taxon>Paenibacillus</taxon>
    </lineage>
</organism>